<keyword evidence="12" id="KW-0131">Cell cycle</keyword>
<keyword evidence="5" id="KW-0328">Glycosyltransferase</keyword>
<feature type="transmembrane region" description="Helical" evidence="21">
    <location>
        <begin position="313"/>
        <end position="335"/>
    </location>
</feature>
<evidence type="ECO:0000256" key="11">
    <source>
        <dbReference type="ARBA" id="ARBA00023136"/>
    </source>
</evidence>
<feature type="transmembrane region" description="Helical" evidence="21">
    <location>
        <begin position="20"/>
        <end position="42"/>
    </location>
</feature>
<organism evidence="22 23">
    <name type="scientific">Breznakiella homolactica</name>
    <dbReference type="NCBI Taxonomy" id="2798577"/>
    <lineage>
        <taxon>Bacteria</taxon>
        <taxon>Pseudomonadati</taxon>
        <taxon>Spirochaetota</taxon>
        <taxon>Spirochaetia</taxon>
        <taxon>Spirochaetales</taxon>
        <taxon>Breznakiellaceae</taxon>
        <taxon>Breznakiella</taxon>
    </lineage>
</organism>
<dbReference type="PANTHER" id="PTHR30474">
    <property type="entry name" value="CELL CYCLE PROTEIN"/>
    <property type="match status" value="1"/>
</dbReference>
<evidence type="ECO:0000256" key="13">
    <source>
        <dbReference type="ARBA" id="ARBA00023316"/>
    </source>
</evidence>
<protein>
    <recommendedName>
        <fullName evidence="17">Probable peptidoglycan glycosyltransferase FtsW</fullName>
        <ecNumber evidence="19">2.4.99.28</ecNumber>
    </recommendedName>
    <alternativeName>
        <fullName evidence="18">Cell division protein FtsW</fullName>
    </alternativeName>
    <alternativeName>
        <fullName evidence="15">Cell wall polymerase</fullName>
    </alternativeName>
    <alternativeName>
        <fullName evidence="14">Peptidoglycan polymerase</fullName>
    </alternativeName>
</protein>
<accession>A0A7T8B8J9</accession>
<evidence type="ECO:0000256" key="15">
    <source>
        <dbReference type="ARBA" id="ARBA00033270"/>
    </source>
</evidence>
<dbReference type="GO" id="GO:0071555">
    <property type="term" value="P:cell wall organization"/>
    <property type="evidence" value="ECO:0007669"/>
    <property type="project" value="UniProtKB-KW"/>
</dbReference>
<keyword evidence="13" id="KW-0961">Cell wall biogenesis/degradation</keyword>
<reference evidence="22" key="1">
    <citation type="submission" date="2021-01" db="EMBL/GenBank/DDBJ databases">
        <title>Description of Breznakiella homolactica.</title>
        <authorList>
            <person name="Song Y."/>
            <person name="Brune A."/>
        </authorList>
    </citation>
    <scope>NUCLEOTIDE SEQUENCE</scope>
    <source>
        <strain evidence="22">RmG30</strain>
    </source>
</reference>
<evidence type="ECO:0000256" key="19">
    <source>
        <dbReference type="ARBA" id="ARBA00044770"/>
    </source>
</evidence>
<evidence type="ECO:0000256" key="14">
    <source>
        <dbReference type="ARBA" id="ARBA00032370"/>
    </source>
</evidence>
<comment type="similarity">
    <text evidence="16">Belongs to the SEDS family. FtsW subfamily.</text>
</comment>
<evidence type="ECO:0000256" key="16">
    <source>
        <dbReference type="ARBA" id="ARBA00038053"/>
    </source>
</evidence>
<keyword evidence="8" id="KW-0133">Cell shape</keyword>
<dbReference type="GO" id="GO:0008955">
    <property type="term" value="F:peptidoglycan glycosyltransferase activity"/>
    <property type="evidence" value="ECO:0007669"/>
    <property type="project" value="UniProtKB-EC"/>
</dbReference>
<evidence type="ECO:0000313" key="23">
    <source>
        <dbReference type="Proteomes" id="UP000595917"/>
    </source>
</evidence>
<evidence type="ECO:0000256" key="3">
    <source>
        <dbReference type="ARBA" id="ARBA00022475"/>
    </source>
</evidence>
<dbReference type="KEGG" id="bhc:JFL75_10540"/>
<keyword evidence="4" id="KW-0132">Cell division</keyword>
<evidence type="ECO:0000256" key="21">
    <source>
        <dbReference type="SAM" id="Phobius"/>
    </source>
</evidence>
<dbReference type="AlphaFoldDB" id="A0A7T8B8J9"/>
<dbReference type="GO" id="GO:0008360">
    <property type="term" value="P:regulation of cell shape"/>
    <property type="evidence" value="ECO:0007669"/>
    <property type="project" value="UniProtKB-KW"/>
</dbReference>
<dbReference type="Proteomes" id="UP000595917">
    <property type="component" value="Chromosome"/>
</dbReference>
<dbReference type="GO" id="GO:0032153">
    <property type="term" value="C:cell division site"/>
    <property type="evidence" value="ECO:0007669"/>
    <property type="project" value="TreeGrafter"/>
</dbReference>
<comment type="pathway">
    <text evidence="2">Cell wall biogenesis; peptidoglycan biosynthesis.</text>
</comment>
<evidence type="ECO:0000256" key="8">
    <source>
        <dbReference type="ARBA" id="ARBA00022960"/>
    </source>
</evidence>
<keyword evidence="23" id="KW-1185">Reference proteome</keyword>
<proteinExistence type="inferred from homology"/>
<keyword evidence="6" id="KW-0808">Transferase</keyword>
<feature type="transmembrane region" description="Helical" evidence="21">
    <location>
        <begin position="148"/>
        <end position="166"/>
    </location>
</feature>
<keyword evidence="10 21" id="KW-1133">Transmembrane helix</keyword>
<keyword evidence="11 21" id="KW-0472">Membrane</keyword>
<evidence type="ECO:0000256" key="9">
    <source>
        <dbReference type="ARBA" id="ARBA00022984"/>
    </source>
</evidence>
<feature type="transmembrane region" description="Helical" evidence="21">
    <location>
        <begin position="172"/>
        <end position="188"/>
    </location>
</feature>
<keyword evidence="9" id="KW-0573">Peptidoglycan synthesis</keyword>
<dbReference type="InterPro" id="IPR001182">
    <property type="entry name" value="FtsW/RodA"/>
</dbReference>
<dbReference type="NCBIfam" id="TIGR02614">
    <property type="entry name" value="ftsW"/>
    <property type="match status" value="1"/>
</dbReference>
<dbReference type="InterPro" id="IPR013437">
    <property type="entry name" value="FtsW"/>
</dbReference>
<dbReference type="GO" id="GO:0005886">
    <property type="term" value="C:plasma membrane"/>
    <property type="evidence" value="ECO:0007669"/>
    <property type="project" value="UniProtKB-SubCell"/>
</dbReference>
<evidence type="ECO:0000256" key="20">
    <source>
        <dbReference type="ARBA" id="ARBA00049902"/>
    </source>
</evidence>
<evidence type="ECO:0000256" key="6">
    <source>
        <dbReference type="ARBA" id="ARBA00022679"/>
    </source>
</evidence>
<evidence type="ECO:0000256" key="12">
    <source>
        <dbReference type="ARBA" id="ARBA00023306"/>
    </source>
</evidence>
<keyword evidence="7 21" id="KW-0812">Transmembrane</keyword>
<evidence type="ECO:0000313" key="22">
    <source>
        <dbReference type="EMBL" id="QQO07401.1"/>
    </source>
</evidence>
<sequence length="381" mass="41849">MIYQFGAERTGLKKSADHVLIASIILLTGLGLVTLYSASFGFAERFFGDGFYFIFRQVVFAGIGMVLFFAASFIRLETLRKWIKPLVIGTVILCILTFIPGIGVTKNGASRWIRLGSSTYQPSELVKLVLPLYLAHIFDKKRERLDEVSSGIMPPALITLLFFFLIYRQNNFSTAIFIAVNALILFFLAGVKMRYFAAALGILIPLSSLFILTKEHRLRRLISFIFPEWEPLGAGYQVRSSIVTIASGGLWGKGIGQGTRKIASVPEIHSDFIFSAYAEEAGLIGVLLFFLLLTFFAVRGYRTALRTGDVFRRLLACGLVTIIVSQALLNTGVVVGALPATGIPLPFFSAGGSSLATTLLTAGLIVNVSRMPRNEELHDVQ</sequence>
<comment type="catalytic activity">
    <reaction evidence="20">
        <text>[GlcNAc-(1-&gt;4)-Mur2Ac(oyl-L-Ala-gamma-D-Glu-L-Lys-D-Ala-D-Ala)](n)-di-trans,octa-cis-undecaprenyl diphosphate + beta-D-GlcNAc-(1-&gt;4)-Mur2Ac(oyl-L-Ala-gamma-D-Glu-L-Lys-D-Ala-D-Ala)-di-trans,octa-cis-undecaprenyl diphosphate = [GlcNAc-(1-&gt;4)-Mur2Ac(oyl-L-Ala-gamma-D-Glu-L-Lys-D-Ala-D-Ala)](n+1)-di-trans,octa-cis-undecaprenyl diphosphate + di-trans,octa-cis-undecaprenyl diphosphate + H(+)</text>
        <dbReference type="Rhea" id="RHEA:23708"/>
        <dbReference type="Rhea" id="RHEA-COMP:9602"/>
        <dbReference type="Rhea" id="RHEA-COMP:9603"/>
        <dbReference type="ChEBI" id="CHEBI:15378"/>
        <dbReference type="ChEBI" id="CHEBI:58405"/>
        <dbReference type="ChEBI" id="CHEBI:60033"/>
        <dbReference type="ChEBI" id="CHEBI:78435"/>
        <dbReference type="EC" id="2.4.99.28"/>
    </reaction>
</comment>
<feature type="transmembrane region" description="Helical" evidence="21">
    <location>
        <begin position="195"/>
        <end position="213"/>
    </location>
</feature>
<evidence type="ECO:0000256" key="10">
    <source>
        <dbReference type="ARBA" id="ARBA00022989"/>
    </source>
</evidence>
<feature type="transmembrane region" description="Helical" evidence="21">
    <location>
        <begin position="86"/>
        <end position="105"/>
    </location>
</feature>
<evidence type="ECO:0000256" key="18">
    <source>
        <dbReference type="ARBA" id="ARBA00041418"/>
    </source>
</evidence>
<dbReference type="RefSeq" id="WP_215624706.1">
    <property type="nucleotide sequence ID" value="NZ_CP067089.2"/>
</dbReference>
<evidence type="ECO:0000256" key="7">
    <source>
        <dbReference type="ARBA" id="ARBA00022692"/>
    </source>
</evidence>
<dbReference type="Pfam" id="PF01098">
    <property type="entry name" value="FTSW_RODA_SPOVE"/>
    <property type="match status" value="1"/>
</dbReference>
<name>A0A7T8B8J9_9SPIR</name>
<feature type="transmembrane region" description="Helical" evidence="21">
    <location>
        <begin position="347"/>
        <end position="368"/>
    </location>
</feature>
<dbReference type="GO" id="GO:0051301">
    <property type="term" value="P:cell division"/>
    <property type="evidence" value="ECO:0007669"/>
    <property type="project" value="UniProtKB-KW"/>
</dbReference>
<feature type="transmembrane region" description="Helical" evidence="21">
    <location>
        <begin position="54"/>
        <end position="74"/>
    </location>
</feature>
<dbReference type="PANTHER" id="PTHR30474:SF2">
    <property type="entry name" value="PEPTIDOGLYCAN GLYCOSYLTRANSFERASE FTSW-RELATED"/>
    <property type="match status" value="1"/>
</dbReference>
<dbReference type="EC" id="2.4.99.28" evidence="19"/>
<dbReference type="EMBL" id="CP067089">
    <property type="protein sequence ID" value="QQO07401.1"/>
    <property type="molecule type" value="Genomic_DNA"/>
</dbReference>
<evidence type="ECO:0000256" key="1">
    <source>
        <dbReference type="ARBA" id="ARBA00004651"/>
    </source>
</evidence>
<comment type="subcellular location">
    <subcellularLocation>
        <location evidence="1">Cell membrane</location>
        <topology evidence="1">Multi-pass membrane protein</topology>
    </subcellularLocation>
</comment>
<evidence type="ECO:0000256" key="4">
    <source>
        <dbReference type="ARBA" id="ARBA00022618"/>
    </source>
</evidence>
<dbReference type="GO" id="GO:0009252">
    <property type="term" value="P:peptidoglycan biosynthetic process"/>
    <property type="evidence" value="ECO:0007669"/>
    <property type="project" value="UniProtKB-KW"/>
</dbReference>
<dbReference type="GO" id="GO:0015648">
    <property type="term" value="F:lipid-linked peptidoglycan transporter activity"/>
    <property type="evidence" value="ECO:0007669"/>
    <property type="project" value="TreeGrafter"/>
</dbReference>
<evidence type="ECO:0000256" key="5">
    <source>
        <dbReference type="ARBA" id="ARBA00022676"/>
    </source>
</evidence>
<keyword evidence="3" id="KW-1003">Cell membrane</keyword>
<evidence type="ECO:0000256" key="17">
    <source>
        <dbReference type="ARBA" id="ARBA00041185"/>
    </source>
</evidence>
<gene>
    <name evidence="22" type="primary">ftsW</name>
    <name evidence="22" type="ORF">JFL75_10540</name>
</gene>
<evidence type="ECO:0000256" key="2">
    <source>
        <dbReference type="ARBA" id="ARBA00004752"/>
    </source>
</evidence>
<feature type="transmembrane region" description="Helical" evidence="21">
    <location>
        <begin position="281"/>
        <end position="301"/>
    </location>
</feature>